<dbReference type="OrthoDB" id="5296159at2"/>
<evidence type="ECO:0000313" key="2">
    <source>
        <dbReference type="Proteomes" id="UP000277007"/>
    </source>
</evidence>
<protein>
    <submittedName>
        <fullName evidence="1">Transporter substrate-binding domain-containing protein</fullName>
    </submittedName>
</protein>
<accession>A0A431VEJ2</accession>
<dbReference type="EMBL" id="RXMA01000016">
    <property type="protein sequence ID" value="RTR18110.1"/>
    <property type="molecule type" value="Genomic_DNA"/>
</dbReference>
<dbReference type="PANTHER" id="PTHR35936">
    <property type="entry name" value="MEMBRANE-BOUND LYTIC MUREIN TRANSGLYCOSYLASE F"/>
    <property type="match status" value="1"/>
</dbReference>
<dbReference type="SUPFAM" id="SSF53850">
    <property type="entry name" value="Periplasmic binding protein-like II"/>
    <property type="match status" value="1"/>
</dbReference>
<keyword evidence="2" id="KW-1185">Reference proteome</keyword>
<reference evidence="1 2" key="1">
    <citation type="submission" date="2018-12" db="EMBL/GenBank/DDBJ databases">
        <authorList>
            <person name="Yang Y."/>
        </authorList>
    </citation>
    <scope>NUCLEOTIDE SEQUENCE [LARGE SCALE GENOMIC DNA]</scope>
    <source>
        <strain evidence="1 2">L-25-5w-1</strain>
    </source>
</reference>
<dbReference type="InterPro" id="IPR006311">
    <property type="entry name" value="TAT_signal"/>
</dbReference>
<organism evidence="1 2">
    <name type="scientific">Azospirillum griseum</name>
    <dbReference type="NCBI Taxonomy" id="2496639"/>
    <lineage>
        <taxon>Bacteria</taxon>
        <taxon>Pseudomonadati</taxon>
        <taxon>Pseudomonadota</taxon>
        <taxon>Alphaproteobacteria</taxon>
        <taxon>Rhodospirillales</taxon>
        <taxon>Azospirillaceae</taxon>
        <taxon>Azospirillum</taxon>
    </lineage>
</organism>
<sequence length="275" mass="29669">MQSSFPTRPEPFRRSPNRSSRRGVLRLTAVALAVLALAFPVLSTPAVAQDKTIRLTSLDWPPFSGDTLKDKGAAVAVVRAAFAAVGYSVDVAFYPWNRAVAQVKDGGEFQGYFPEYAGAEVERDFTLSVPLGSSPLGFAERTAAPVSWTNLSDLKGKKIGVVDGYVNTEDLDGRIAKGALHADKANSDLTNLKKLLAERIDLAVVDRAVMKDLIRSTPQLAESADKLRFNPTILEDKTLHIAFRKDANGQALAKLFAEGMAKIDAKAILARALGE</sequence>
<comment type="caution">
    <text evidence="1">The sequence shown here is derived from an EMBL/GenBank/DDBJ whole genome shotgun (WGS) entry which is preliminary data.</text>
</comment>
<evidence type="ECO:0000313" key="1">
    <source>
        <dbReference type="EMBL" id="RTR18110.1"/>
    </source>
</evidence>
<proteinExistence type="predicted"/>
<name>A0A431VEJ2_9PROT</name>
<gene>
    <name evidence="1" type="ORF">EJ903_16595</name>
</gene>
<dbReference type="Gene3D" id="3.40.190.10">
    <property type="entry name" value="Periplasmic binding protein-like II"/>
    <property type="match status" value="2"/>
</dbReference>
<dbReference type="PANTHER" id="PTHR35936:SF25">
    <property type="entry name" value="ABC TRANSPORTER SUBSTRATE-BINDING PROTEIN"/>
    <property type="match status" value="1"/>
</dbReference>
<dbReference type="PROSITE" id="PS51318">
    <property type="entry name" value="TAT"/>
    <property type="match status" value="1"/>
</dbReference>
<dbReference type="Proteomes" id="UP000277007">
    <property type="component" value="Unassembled WGS sequence"/>
</dbReference>
<dbReference type="AlphaFoldDB" id="A0A431VEJ2"/>
<dbReference type="RefSeq" id="WP_126617441.1">
    <property type="nucleotide sequence ID" value="NZ_JBHUCY010000054.1"/>
</dbReference>